<dbReference type="HOGENOM" id="CLU_2598264_0_0_10"/>
<feature type="region of interest" description="Disordered" evidence="1">
    <location>
        <begin position="52"/>
        <end position="79"/>
    </location>
</feature>
<reference evidence="3 4" key="1">
    <citation type="submission" date="2011-08" db="EMBL/GenBank/DDBJ databases">
        <title>The Genome Sequence of Alistipes indistinctus YIT 12060.</title>
        <authorList>
            <consortium name="The Broad Institute Genome Sequencing Platform"/>
            <person name="Earl A."/>
            <person name="Ward D."/>
            <person name="Feldgarden M."/>
            <person name="Gevers D."/>
            <person name="Morotomi M."/>
            <person name="Young S.K."/>
            <person name="Zeng Q."/>
            <person name="Gargeya S."/>
            <person name="Fitzgerald M."/>
            <person name="Haas B."/>
            <person name="Abouelleil A."/>
            <person name="Alvarado L."/>
            <person name="Arachchi H.M."/>
            <person name="Berlin A."/>
            <person name="Brown A."/>
            <person name="Chapman S.B."/>
            <person name="Chen Z."/>
            <person name="Dunbar C."/>
            <person name="Freedman E."/>
            <person name="Gearin G."/>
            <person name="Gellesch M."/>
            <person name="Goldberg J."/>
            <person name="Griggs A."/>
            <person name="Gujja S."/>
            <person name="Heiman D."/>
            <person name="Howarth C."/>
            <person name="Larson L."/>
            <person name="Lui A."/>
            <person name="MacDonald P.J.P."/>
            <person name="Montmayeur A."/>
            <person name="Murphy C."/>
            <person name="Neiman D."/>
            <person name="Pearson M."/>
            <person name="Priest M."/>
            <person name="Roberts A."/>
            <person name="Saif S."/>
            <person name="Shea T."/>
            <person name="Shenoy N."/>
            <person name="Sisk P."/>
            <person name="Stolte C."/>
            <person name="Sykes S."/>
            <person name="Wortman J."/>
            <person name="Nusbaum C."/>
            <person name="Birren B."/>
        </authorList>
    </citation>
    <scope>NUCLEOTIDE SEQUENCE [LARGE SCALE GENOMIC DNA]</scope>
    <source>
        <strain evidence="3 4">YIT 12060</strain>
    </source>
</reference>
<dbReference type="AlphaFoldDB" id="G5H8R6"/>
<accession>G5H8R6</accession>
<dbReference type="PATRIC" id="fig|742725.3.peg.2097"/>
<keyword evidence="2" id="KW-1133">Transmembrane helix</keyword>
<comment type="caution">
    <text evidence="3">The sequence shown here is derived from an EMBL/GenBank/DDBJ whole genome shotgun (WGS) entry which is preliminary data.</text>
</comment>
<evidence type="ECO:0008006" key="5">
    <source>
        <dbReference type="Google" id="ProtNLM"/>
    </source>
</evidence>
<keyword evidence="2" id="KW-0812">Transmembrane</keyword>
<dbReference type="EMBL" id="ADLD01000013">
    <property type="protein sequence ID" value="EHB91953.1"/>
    <property type="molecule type" value="Genomic_DNA"/>
</dbReference>
<feature type="compositionally biased region" description="Basic residues" evidence="1">
    <location>
        <begin position="60"/>
        <end position="79"/>
    </location>
</feature>
<evidence type="ECO:0000256" key="2">
    <source>
        <dbReference type="SAM" id="Phobius"/>
    </source>
</evidence>
<keyword evidence="4" id="KW-1185">Reference proteome</keyword>
<dbReference type="STRING" id="742725.HMPREF9450_02002"/>
<sequence>MQDLIVYIIVGVCVIWAAIMIYRRFKATPDGKCSGCPLYTACQACAEEAECPGCSDKSFSRKQRRNRTHVPHKKHYSLS</sequence>
<evidence type="ECO:0000256" key="1">
    <source>
        <dbReference type="SAM" id="MobiDB-lite"/>
    </source>
</evidence>
<organism evidence="3 4">
    <name type="scientific">Alistipes indistinctus YIT 12060</name>
    <dbReference type="NCBI Taxonomy" id="742725"/>
    <lineage>
        <taxon>Bacteria</taxon>
        <taxon>Pseudomonadati</taxon>
        <taxon>Bacteroidota</taxon>
        <taxon>Bacteroidia</taxon>
        <taxon>Bacteroidales</taxon>
        <taxon>Rikenellaceae</taxon>
        <taxon>Alistipes</taxon>
    </lineage>
</organism>
<keyword evidence="2" id="KW-0472">Membrane</keyword>
<evidence type="ECO:0000313" key="3">
    <source>
        <dbReference type="EMBL" id="EHB91953.1"/>
    </source>
</evidence>
<evidence type="ECO:0000313" key="4">
    <source>
        <dbReference type="Proteomes" id="UP000006008"/>
    </source>
</evidence>
<gene>
    <name evidence="3" type="ORF">HMPREF9450_02002</name>
</gene>
<dbReference type="RefSeq" id="WP_009134808.1">
    <property type="nucleotide sequence ID" value="NZ_JH370372.1"/>
</dbReference>
<proteinExistence type="predicted"/>
<feature type="transmembrane region" description="Helical" evidence="2">
    <location>
        <begin position="6"/>
        <end position="22"/>
    </location>
</feature>
<name>G5H8R6_9BACT</name>
<dbReference type="Proteomes" id="UP000006008">
    <property type="component" value="Unassembled WGS sequence"/>
</dbReference>
<protein>
    <recommendedName>
        <fullName evidence="5">FeoB-associated Cys-rich membrane protein</fullName>
    </recommendedName>
</protein>